<dbReference type="PANTHER" id="PTHR33121:SF70">
    <property type="entry name" value="SIGNALING PROTEIN YKOW"/>
    <property type="match status" value="1"/>
</dbReference>
<dbReference type="SUPFAM" id="SSF141868">
    <property type="entry name" value="EAL domain-like"/>
    <property type="match status" value="1"/>
</dbReference>
<dbReference type="GO" id="GO:0071111">
    <property type="term" value="F:cyclic-guanylate-specific phosphodiesterase activity"/>
    <property type="evidence" value="ECO:0007669"/>
    <property type="project" value="InterPro"/>
</dbReference>
<dbReference type="PANTHER" id="PTHR33121">
    <property type="entry name" value="CYCLIC DI-GMP PHOSPHODIESTERASE PDEF"/>
    <property type="match status" value="1"/>
</dbReference>
<reference evidence="2 3" key="1">
    <citation type="submission" date="2016-02" db="EMBL/GenBank/DDBJ databases">
        <authorList>
            <person name="Wen L."/>
            <person name="He K."/>
            <person name="Yang H."/>
        </authorList>
    </citation>
    <scope>NUCLEOTIDE SEQUENCE [LARGE SCALE GENOMIC DNA]</scope>
    <source>
        <strain evidence="2">ShG14-8</strain>
    </source>
</reference>
<dbReference type="PROSITE" id="PS50883">
    <property type="entry name" value="EAL"/>
    <property type="match status" value="1"/>
</dbReference>
<dbReference type="InterPro" id="IPR050706">
    <property type="entry name" value="Cyclic-di-GMP_PDE-like"/>
</dbReference>
<evidence type="ECO:0000313" key="2">
    <source>
        <dbReference type="EMBL" id="KXS32869.1"/>
    </source>
</evidence>
<comment type="caution">
    <text evidence="2">The sequence shown here is derived from an EMBL/GenBank/DDBJ whole genome shotgun (WGS) entry which is preliminary data.</text>
</comment>
<feature type="domain" description="EAL" evidence="1">
    <location>
        <begin position="1"/>
        <end position="65"/>
    </location>
</feature>
<reference evidence="2 3" key="2">
    <citation type="submission" date="2016-03" db="EMBL/GenBank/DDBJ databases">
        <title>New uncultured bacterium of the family Gallionellaceae from acid mine drainage: description and reconstruction of genome based on metagenomic analysis of microbial community.</title>
        <authorList>
            <person name="Kadnikov V."/>
            <person name="Ivasenko D."/>
            <person name="Beletsky A."/>
            <person name="Mardanov A."/>
            <person name="Danilova E."/>
            <person name="Pimenov N."/>
            <person name="Karnachuk O."/>
            <person name="Ravin N."/>
        </authorList>
    </citation>
    <scope>NUCLEOTIDE SEQUENCE [LARGE SCALE GENOMIC DNA]</scope>
    <source>
        <strain evidence="2">ShG14-8</strain>
    </source>
</reference>
<evidence type="ECO:0000313" key="3">
    <source>
        <dbReference type="Proteomes" id="UP000070578"/>
    </source>
</evidence>
<dbReference type="EMBL" id="LSLI01000017">
    <property type="protein sequence ID" value="KXS32869.1"/>
    <property type="molecule type" value="Genomic_DNA"/>
</dbReference>
<protein>
    <recommendedName>
        <fullName evidence="1">EAL domain-containing protein</fullName>
    </recommendedName>
</protein>
<dbReference type="Proteomes" id="UP000070578">
    <property type="component" value="Unassembled WGS sequence"/>
</dbReference>
<dbReference type="Gene3D" id="3.20.20.450">
    <property type="entry name" value="EAL domain"/>
    <property type="match status" value="1"/>
</dbReference>
<sequence length="65" mass="7189">MDDTTFSLGLVSTIIIPAHSPKLKVVAERAETAKQSSLLRLSGCQEMQGYLFSRPVPCEVFETNF</sequence>
<name>A0A139BV49_9PROT</name>
<dbReference type="InterPro" id="IPR001633">
    <property type="entry name" value="EAL_dom"/>
</dbReference>
<evidence type="ECO:0000259" key="1">
    <source>
        <dbReference type="PROSITE" id="PS50883"/>
    </source>
</evidence>
<dbReference type="AlphaFoldDB" id="A0A139BV49"/>
<dbReference type="InterPro" id="IPR035919">
    <property type="entry name" value="EAL_sf"/>
</dbReference>
<proteinExistence type="predicted"/>
<organism evidence="2 3">
    <name type="scientific">Candidatus Gallionella acididurans</name>
    <dbReference type="NCBI Taxonomy" id="1796491"/>
    <lineage>
        <taxon>Bacteria</taxon>
        <taxon>Pseudomonadati</taxon>
        <taxon>Pseudomonadota</taxon>
        <taxon>Betaproteobacteria</taxon>
        <taxon>Nitrosomonadales</taxon>
        <taxon>Gallionellaceae</taxon>
        <taxon>Gallionella</taxon>
    </lineage>
</organism>
<accession>A0A139BV49</accession>
<gene>
    <name evidence="2" type="ORF">AWT59_1030</name>
</gene>